<gene>
    <name evidence="1" type="ORF">ND2E_2365</name>
</gene>
<comment type="caution">
    <text evidence="1">The sequence shown here is derived from an EMBL/GenBank/DDBJ whole genome shotgun (WGS) entry which is preliminary data.</text>
</comment>
<proteinExistence type="predicted"/>
<evidence type="ECO:0000313" key="1">
    <source>
        <dbReference type="EMBL" id="KGJ93440.1"/>
    </source>
</evidence>
<dbReference type="EMBL" id="JQED01000012">
    <property type="protein sequence ID" value="KGJ93440.1"/>
    <property type="molecule type" value="Genomic_DNA"/>
</dbReference>
<accession>A0A099KTB6</accession>
<protein>
    <submittedName>
        <fullName evidence="1">Uncharacterized protein</fullName>
    </submittedName>
</protein>
<reference evidence="1 2" key="1">
    <citation type="submission" date="2014-08" db="EMBL/GenBank/DDBJ databases">
        <title>Genomic and Phenotypic Diversity of Colwellia psychrerythraea strains from Disparate Marine Basins.</title>
        <authorList>
            <person name="Techtmann S.M."/>
            <person name="Stelling S.C."/>
            <person name="Utturkar S.M."/>
            <person name="Alshibli N."/>
            <person name="Harris A."/>
            <person name="Brown S.D."/>
            <person name="Hazen T.C."/>
        </authorList>
    </citation>
    <scope>NUCLEOTIDE SEQUENCE [LARGE SCALE GENOMIC DNA]</scope>
    <source>
        <strain evidence="1 2">ND2E</strain>
    </source>
</reference>
<sequence precursor="true">MSLFNSILTSFFIVAIFWGIALFQGQIAHAIQPQKISQGPRSEVKEINGVKEQTVFISTKAVKPESIHITGIRQHVELADIQMLWQKFNNNTELHKQLKHPPNKVYVLYQKISQSYQQAEVTIGYDITEMRQFDKHYSIDISQKSVLLPSNKYDETQLSEAWKKIDSQKVKTYVLEVHTLNQSGETTSTQVFVSYQ</sequence>
<dbReference type="InterPro" id="IPR011256">
    <property type="entry name" value="Reg_factor_effector_dom_sf"/>
</dbReference>
<dbReference type="OrthoDB" id="5870161at2"/>
<dbReference type="Gene3D" id="3.20.80.10">
    <property type="entry name" value="Regulatory factor, effector binding domain"/>
    <property type="match status" value="1"/>
</dbReference>
<dbReference type="Proteomes" id="UP000029843">
    <property type="component" value="Unassembled WGS sequence"/>
</dbReference>
<evidence type="ECO:0000313" key="2">
    <source>
        <dbReference type="Proteomes" id="UP000029843"/>
    </source>
</evidence>
<dbReference type="RefSeq" id="WP_033093157.1">
    <property type="nucleotide sequence ID" value="NZ_JQED01000012.1"/>
</dbReference>
<dbReference type="AlphaFoldDB" id="A0A099KTB6"/>
<dbReference type="PATRIC" id="fig|28229.4.peg.1392"/>
<name>A0A099KTB6_COLPS</name>
<organism evidence="1 2">
    <name type="scientific">Colwellia psychrerythraea</name>
    <name type="common">Vibrio psychroerythus</name>
    <dbReference type="NCBI Taxonomy" id="28229"/>
    <lineage>
        <taxon>Bacteria</taxon>
        <taxon>Pseudomonadati</taxon>
        <taxon>Pseudomonadota</taxon>
        <taxon>Gammaproteobacteria</taxon>
        <taxon>Alteromonadales</taxon>
        <taxon>Colwelliaceae</taxon>
        <taxon>Colwellia</taxon>
    </lineage>
</organism>